<feature type="domain" description="Thiosulphate:quinone oxidoreductase small subunit DoxA" evidence="3">
    <location>
        <begin position="236"/>
        <end position="350"/>
    </location>
</feature>
<evidence type="ECO:0000259" key="3">
    <source>
        <dbReference type="Pfam" id="PF07680"/>
    </source>
</evidence>
<dbReference type="PIRSF" id="PIRSF037390">
    <property type="entry name" value="Thiosulph_Quin_oxidored_DoxA-D"/>
    <property type="match status" value="1"/>
</dbReference>
<evidence type="ECO:0000313" key="5">
    <source>
        <dbReference type="Proteomes" id="UP000307749"/>
    </source>
</evidence>
<feature type="transmembrane region" description="Helical" evidence="1">
    <location>
        <begin position="111"/>
        <end position="129"/>
    </location>
</feature>
<dbReference type="Pfam" id="PF04173">
    <property type="entry name" value="DoxD"/>
    <property type="match status" value="1"/>
</dbReference>
<dbReference type="OrthoDB" id="121744at2"/>
<comment type="caution">
    <text evidence="4">The sequence shown here is derived from an EMBL/GenBank/DDBJ whole genome shotgun (WGS) entry which is preliminary data.</text>
</comment>
<dbReference type="InterPro" id="IPR007301">
    <property type="entry name" value="DoxD"/>
</dbReference>
<feature type="transmembrane region" description="Helical" evidence="1">
    <location>
        <begin position="15"/>
        <end position="35"/>
    </location>
</feature>
<dbReference type="AlphaFoldDB" id="A0A4S3KR35"/>
<dbReference type="Proteomes" id="UP000307749">
    <property type="component" value="Unassembled WGS sequence"/>
</dbReference>
<keyword evidence="5" id="KW-1185">Reference proteome</keyword>
<feature type="transmembrane region" description="Helical" evidence="1">
    <location>
        <begin position="141"/>
        <end position="161"/>
    </location>
</feature>
<gene>
    <name evidence="4" type="ORF">B1806_03145</name>
</gene>
<accession>A0A4S3KR35</accession>
<keyword evidence="1" id="KW-1133">Transmembrane helix</keyword>
<keyword evidence="1" id="KW-0812">Transmembrane</keyword>
<dbReference type="Pfam" id="PF07680">
    <property type="entry name" value="DoxA"/>
    <property type="match status" value="1"/>
</dbReference>
<dbReference type="InterPro" id="IPR017192">
    <property type="entry name" value="ThioSO4-Q_OxRdtase_DoxA/D"/>
</dbReference>
<protein>
    <submittedName>
        <fullName evidence="4">Quinol oxidase</fullName>
    </submittedName>
</protein>
<reference evidence="4 5" key="1">
    <citation type="submission" date="2017-02" db="EMBL/GenBank/DDBJ databases">
        <title>Whole genome sequencing of Metallibacterium scheffleri DSM 24874 (T).</title>
        <authorList>
            <person name="Kumar S."/>
            <person name="Patil P."/>
            <person name="Patil P.B."/>
        </authorList>
    </citation>
    <scope>NUCLEOTIDE SEQUENCE [LARGE SCALE GENOMIC DNA]</scope>
    <source>
        <strain evidence="4 5">DSM 24874</strain>
    </source>
</reference>
<dbReference type="STRING" id="993689.GCA_002077135_01105"/>
<keyword evidence="1" id="KW-0472">Membrane</keyword>
<feature type="domain" description="TQO small subunit DoxD" evidence="2">
    <location>
        <begin position="24"/>
        <end position="170"/>
    </location>
</feature>
<sequence>MSTTQTLASPDATRGWRMAAIALLAVRFVQGWIYWGGGTRRFIYAPSKLDTAGHWMAYKFQTAMPGALLGTDHLVAWLLQHFTLLYLGVVVFSAVEMIAGAMLIIGLFTRLAAVATIGLSIVLMLLFGWQGATCIDEWTMAAANFAIGITLFLAGGGAYSVDSWLARRKPRLAGSGWFNWIGGASLLPLSERAFKRLALVLFWIAVAFIVLTYNYYRGSIVTPFHGGPTSPAKHHWTLSQGQLAANGTVRFHAYVDAGTPAEPSNVLRASLISNGGQIVEEWDGMLLARTPKQAFKNDFAYQKIHAGKFGLVGPVGSQAMVELRPTQTDLSLPNGPYTLQLVSVNGHIWSLPLTR</sequence>
<proteinExistence type="predicted"/>
<dbReference type="EMBL" id="MWQO01000011">
    <property type="protein sequence ID" value="THD11537.1"/>
    <property type="molecule type" value="Genomic_DNA"/>
</dbReference>
<feature type="transmembrane region" description="Helical" evidence="1">
    <location>
        <begin position="197"/>
        <end position="216"/>
    </location>
</feature>
<name>A0A4S3KR35_9GAMM</name>
<evidence type="ECO:0000313" key="4">
    <source>
        <dbReference type="EMBL" id="THD11537.1"/>
    </source>
</evidence>
<dbReference type="InterPro" id="IPR011636">
    <property type="entry name" value="DoxA"/>
</dbReference>
<evidence type="ECO:0000256" key="1">
    <source>
        <dbReference type="SAM" id="Phobius"/>
    </source>
</evidence>
<evidence type="ECO:0000259" key="2">
    <source>
        <dbReference type="Pfam" id="PF04173"/>
    </source>
</evidence>
<organism evidence="4 5">
    <name type="scientific">Metallibacterium scheffleri</name>
    <dbReference type="NCBI Taxonomy" id="993689"/>
    <lineage>
        <taxon>Bacteria</taxon>
        <taxon>Pseudomonadati</taxon>
        <taxon>Pseudomonadota</taxon>
        <taxon>Gammaproteobacteria</taxon>
        <taxon>Lysobacterales</taxon>
        <taxon>Rhodanobacteraceae</taxon>
        <taxon>Metallibacterium</taxon>
    </lineage>
</organism>
<dbReference type="RefSeq" id="WP_081126428.1">
    <property type="nucleotide sequence ID" value="NZ_LDOS01000001.1"/>
</dbReference>
<feature type="transmembrane region" description="Helical" evidence="1">
    <location>
        <begin position="84"/>
        <end position="104"/>
    </location>
</feature>